<evidence type="ECO:0000256" key="4">
    <source>
        <dbReference type="ARBA" id="ARBA00022801"/>
    </source>
</evidence>
<protein>
    <recommendedName>
        <fullName evidence="8">Abasic site processing protein</fullName>
        <ecNumber evidence="8">3.4.-.-</ecNumber>
    </recommendedName>
</protein>
<dbReference type="AlphaFoldDB" id="A0A7T1AMJ8"/>
<keyword evidence="4 8" id="KW-0378">Hydrolase</keyword>
<dbReference type="Proteomes" id="UP000594463">
    <property type="component" value="Chromosome"/>
</dbReference>
<comment type="similarity">
    <text evidence="1 8">Belongs to the SOS response-associated peptidase family.</text>
</comment>
<evidence type="ECO:0000256" key="5">
    <source>
        <dbReference type="ARBA" id="ARBA00023124"/>
    </source>
</evidence>
<dbReference type="EC" id="3.4.-.-" evidence="8"/>
<keyword evidence="5" id="KW-0190">Covalent protein-DNA linkage</keyword>
<accession>A0A7T1AMJ8</accession>
<dbReference type="InterPro" id="IPR003738">
    <property type="entry name" value="SRAP"/>
</dbReference>
<dbReference type="GO" id="GO:0003697">
    <property type="term" value="F:single-stranded DNA binding"/>
    <property type="evidence" value="ECO:0007669"/>
    <property type="project" value="InterPro"/>
</dbReference>
<dbReference type="Gene3D" id="3.90.1680.10">
    <property type="entry name" value="SOS response associated peptidase-like"/>
    <property type="match status" value="1"/>
</dbReference>
<evidence type="ECO:0000313" key="10">
    <source>
        <dbReference type="Proteomes" id="UP000594463"/>
    </source>
</evidence>
<reference evidence="9 10" key="1">
    <citation type="journal article" date="2021" name="Nat. Commun.">
        <title>Isolation of a member of the candidate phylum Atribacteria reveals a unique cell membrane structure.</title>
        <authorList>
            <person name="Taiki K."/>
            <person name="Nobu M.K."/>
            <person name="Kusada H."/>
            <person name="Meng X.-Y."/>
            <person name="Hosoki N."/>
            <person name="Uematsu K."/>
            <person name="Yoshioka H."/>
            <person name="Kamagata Y."/>
            <person name="Tamaki H."/>
        </authorList>
    </citation>
    <scope>NUCLEOTIDE SEQUENCE [LARGE SCALE GENOMIC DNA]</scope>
    <source>
        <strain evidence="9 10">RT761</strain>
    </source>
</reference>
<keyword evidence="10" id="KW-1185">Reference proteome</keyword>
<evidence type="ECO:0000313" key="9">
    <source>
        <dbReference type="EMBL" id="QPM68684.1"/>
    </source>
</evidence>
<evidence type="ECO:0000256" key="1">
    <source>
        <dbReference type="ARBA" id="ARBA00008136"/>
    </source>
</evidence>
<evidence type="ECO:0000256" key="3">
    <source>
        <dbReference type="ARBA" id="ARBA00022763"/>
    </source>
</evidence>
<dbReference type="GO" id="GO:0016829">
    <property type="term" value="F:lyase activity"/>
    <property type="evidence" value="ECO:0007669"/>
    <property type="project" value="UniProtKB-KW"/>
</dbReference>
<dbReference type="PANTHER" id="PTHR13604:SF0">
    <property type="entry name" value="ABASIC SITE PROCESSING PROTEIN HMCES"/>
    <property type="match status" value="1"/>
</dbReference>
<dbReference type="KEGG" id="alam:RT761_01906"/>
<dbReference type="EMBL" id="CP065383">
    <property type="protein sequence ID" value="QPM68684.1"/>
    <property type="molecule type" value="Genomic_DNA"/>
</dbReference>
<evidence type="ECO:0000256" key="8">
    <source>
        <dbReference type="RuleBase" id="RU364100"/>
    </source>
</evidence>
<dbReference type="SUPFAM" id="SSF143081">
    <property type="entry name" value="BB1717-like"/>
    <property type="match status" value="1"/>
</dbReference>
<organism evidence="9 10">
    <name type="scientific">Atribacter laminatus</name>
    <dbReference type="NCBI Taxonomy" id="2847778"/>
    <lineage>
        <taxon>Bacteria</taxon>
        <taxon>Pseudomonadati</taxon>
        <taxon>Atribacterota</taxon>
        <taxon>Atribacteria</taxon>
        <taxon>Atribacterales</taxon>
        <taxon>Atribacteraceae</taxon>
        <taxon>Atribacter</taxon>
    </lineage>
</organism>
<name>A0A7T1AMJ8_ATRLM</name>
<dbReference type="PANTHER" id="PTHR13604">
    <property type="entry name" value="DC12-RELATED"/>
    <property type="match status" value="1"/>
</dbReference>
<evidence type="ECO:0000256" key="7">
    <source>
        <dbReference type="ARBA" id="ARBA00023239"/>
    </source>
</evidence>
<evidence type="ECO:0000256" key="6">
    <source>
        <dbReference type="ARBA" id="ARBA00023125"/>
    </source>
</evidence>
<dbReference type="Pfam" id="PF02586">
    <property type="entry name" value="SRAP"/>
    <property type="match status" value="1"/>
</dbReference>
<keyword evidence="3" id="KW-0227">DNA damage</keyword>
<proteinExistence type="inferred from homology"/>
<dbReference type="GO" id="GO:0106300">
    <property type="term" value="P:protein-DNA covalent cross-linking repair"/>
    <property type="evidence" value="ECO:0007669"/>
    <property type="project" value="InterPro"/>
</dbReference>
<keyword evidence="6" id="KW-0238">DNA-binding</keyword>
<evidence type="ECO:0000256" key="2">
    <source>
        <dbReference type="ARBA" id="ARBA00022670"/>
    </source>
</evidence>
<dbReference type="GO" id="GO:0008233">
    <property type="term" value="F:peptidase activity"/>
    <property type="evidence" value="ECO:0007669"/>
    <property type="project" value="UniProtKB-KW"/>
</dbReference>
<dbReference type="GO" id="GO:0006508">
    <property type="term" value="P:proteolysis"/>
    <property type="evidence" value="ECO:0007669"/>
    <property type="project" value="UniProtKB-KW"/>
</dbReference>
<gene>
    <name evidence="9" type="primary">yedK</name>
    <name evidence="9" type="ORF">RT761_01906</name>
</gene>
<keyword evidence="7" id="KW-0456">Lyase</keyword>
<dbReference type="RefSeq" id="WP_218111179.1">
    <property type="nucleotide sequence ID" value="NZ_CP065383.1"/>
</dbReference>
<dbReference type="InterPro" id="IPR036590">
    <property type="entry name" value="SRAP-like"/>
</dbReference>
<sequence length="235" mass="27585">MSLLNIFKLRYNKYMCGRFALIITPAELEKIFGLRLDEEFNPRYNIAPSQTVPVITYQEKDKKKKISIMKWGLVPSWAKDPSIGDRMINARSETIQEKPSFRSAFQRRRALIPTSGFFEWKQEGNAKNPYFIGMQEMETFAFAGLWERWVHDNNFLETFTILTTEANKLIHPIHNRMPVIIPEKAYDRWLSPSTELSHLIPLLAPYSENKMEAYPISKLVNNPKNDVPEILERFR</sequence>
<keyword evidence="2 8" id="KW-0645">Protease</keyword>